<reference evidence="1" key="1">
    <citation type="submission" date="2019-02" db="EMBL/GenBank/DDBJ databases">
        <authorList>
            <person name="Gruber-Vodicka R. H."/>
            <person name="Seah K. B. B."/>
        </authorList>
    </citation>
    <scope>NUCLEOTIDE SEQUENCE</scope>
    <source>
        <strain evidence="1">BECK_M6</strain>
    </source>
</reference>
<sequence>MANHGLQGHSLSLVPLSPTVSYGERKLVVGAHLPCKLIKKQLGIEKVR</sequence>
<proteinExistence type="predicted"/>
<accession>A0A450UNV9</accession>
<name>A0A450UNV9_9GAMM</name>
<evidence type="ECO:0000313" key="1">
    <source>
        <dbReference type="EMBL" id="VFJ94223.1"/>
    </source>
</evidence>
<gene>
    <name evidence="1" type="ORF">BECKLFY1418A_GA0070994_103815</name>
</gene>
<protein>
    <submittedName>
        <fullName evidence="1">Uncharacterized protein</fullName>
    </submittedName>
</protein>
<dbReference type="EMBL" id="CAADFH010000038">
    <property type="protein sequence ID" value="VFJ94223.1"/>
    <property type="molecule type" value="Genomic_DNA"/>
</dbReference>
<dbReference type="AlphaFoldDB" id="A0A450UNV9"/>
<organism evidence="1">
    <name type="scientific">Candidatus Kentrum sp. LFY</name>
    <dbReference type="NCBI Taxonomy" id="2126342"/>
    <lineage>
        <taxon>Bacteria</taxon>
        <taxon>Pseudomonadati</taxon>
        <taxon>Pseudomonadota</taxon>
        <taxon>Gammaproteobacteria</taxon>
        <taxon>Candidatus Kentrum</taxon>
    </lineage>
</organism>